<dbReference type="Proteomes" id="UP000012112">
    <property type="component" value="Unassembled WGS sequence"/>
</dbReference>
<proteinExistence type="predicted"/>
<evidence type="ECO:0000313" key="2">
    <source>
        <dbReference type="Proteomes" id="UP000012112"/>
    </source>
</evidence>
<comment type="caution">
    <text evidence="1">The sequence shown here is derived from an EMBL/GenBank/DDBJ whole genome shotgun (WGS) entry which is preliminary data.</text>
</comment>
<organism evidence="1 2">
    <name type="scientific">Leptospira noguchii</name>
    <dbReference type="NCBI Taxonomy" id="28182"/>
    <lineage>
        <taxon>Bacteria</taxon>
        <taxon>Pseudomonadati</taxon>
        <taxon>Spirochaetota</taxon>
        <taxon>Spirochaetia</taxon>
        <taxon>Leptospirales</taxon>
        <taxon>Leptospiraceae</taxon>
        <taxon>Leptospira</taxon>
    </lineage>
</organism>
<protein>
    <submittedName>
        <fullName evidence="1">Uncharacterized protein</fullName>
    </submittedName>
</protein>
<name>M6V4U3_9LEPT</name>
<dbReference type="AlphaFoldDB" id="M6V4U3"/>
<accession>M6V4U3</accession>
<dbReference type="EMBL" id="AKWD02000057">
    <property type="protein sequence ID" value="EMO52462.1"/>
    <property type="molecule type" value="Genomic_DNA"/>
</dbReference>
<sequence>MPTNSRENDKAAEPMFASAKSVRAFEFKIKIDETISCITYVIL</sequence>
<evidence type="ECO:0000313" key="1">
    <source>
        <dbReference type="EMBL" id="EMO52462.1"/>
    </source>
</evidence>
<gene>
    <name evidence="1" type="ORF">LEP1GSC172_0171</name>
</gene>
<reference evidence="1 2" key="1">
    <citation type="submission" date="2013-01" db="EMBL/GenBank/DDBJ databases">
        <authorList>
            <person name="Harkins D.M."/>
            <person name="Durkin A.S."/>
            <person name="Brinkac L.M."/>
            <person name="Haft D.H."/>
            <person name="Selengut J.D."/>
            <person name="Sanka R."/>
            <person name="DePew J."/>
            <person name="Purushe J."/>
            <person name="Matthias M.A."/>
            <person name="Vinetz J.M."/>
            <person name="Sutton G.G."/>
            <person name="Nierman W.C."/>
            <person name="Fouts D.E."/>
        </authorList>
    </citation>
    <scope>NUCLEOTIDE SEQUENCE [LARGE SCALE GENOMIC DNA]</scope>
    <source>
        <strain evidence="1 2">HAI1536</strain>
    </source>
</reference>